<sequence>MKLARRIQEVAPFYVMDVVRAAREQEAQWQRQGRSMIHLSVGEPDFSAPEPVVQAGIAALREGRSGYTLAPGLPALREAIAAHYQAKHGVPVDPRRVFITAGASGALTLACLLLVEPGDEVLMPDPTYPCNKNFVVAAGGIPRLLPTTAATRFQPTAAQIDAAWGPVTRGVLLASPSNPTGTSIAPDELARIAAVVRKRGGFLLVDEIYLELGFDPAYGRTALALDDTIISINSFSKYFQMTGWRLGWMVVPEDLVEPLTRLAGNLYICPSSPAQHAALACFAPEALAEAERRRAEFARRRDVIVPALEVLGLDVPVLPDGAFYVWADCSRYSRDSWDFCFDVMRETGVVLVPGKDFATIQPERWFRLSYANSVENLREAADRLGAYLRPRERQADPARRAMAPEPLA</sequence>
<evidence type="ECO:0000256" key="2">
    <source>
        <dbReference type="ARBA" id="ARBA00007441"/>
    </source>
</evidence>
<name>A0A1J5REN0_9ZZZZ</name>
<evidence type="ECO:0000256" key="5">
    <source>
        <dbReference type="ARBA" id="ARBA00022898"/>
    </source>
</evidence>
<dbReference type="InterPro" id="IPR015424">
    <property type="entry name" value="PyrdxlP-dep_Trfase"/>
</dbReference>
<dbReference type="EC" id="2.6.1.-" evidence="7"/>
<dbReference type="GO" id="GO:0006520">
    <property type="term" value="P:amino acid metabolic process"/>
    <property type="evidence" value="ECO:0007669"/>
    <property type="project" value="InterPro"/>
</dbReference>
<dbReference type="InterPro" id="IPR015421">
    <property type="entry name" value="PyrdxlP-dep_Trfase_major"/>
</dbReference>
<gene>
    <name evidence="7" type="primary">patA_13</name>
    <name evidence="7" type="ORF">GALL_315590</name>
</gene>
<proteinExistence type="inferred from homology"/>
<dbReference type="NCBIfam" id="NF005601">
    <property type="entry name" value="PRK07337.1"/>
    <property type="match status" value="1"/>
</dbReference>
<comment type="similarity">
    <text evidence="2">Belongs to the class-I pyridoxal-phosphate-dependent aminotransferase family.</text>
</comment>
<dbReference type="EMBL" id="MLJW01000470">
    <property type="protein sequence ID" value="OIQ86597.1"/>
    <property type="molecule type" value="Genomic_DNA"/>
</dbReference>
<evidence type="ECO:0000256" key="4">
    <source>
        <dbReference type="ARBA" id="ARBA00022679"/>
    </source>
</evidence>
<keyword evidence="3 7" id="KW-0032">Aminotransferase</keyword>
<dbReference type="GO" id="GO:0030170">
    <property type="term" value="F:pyridoxal phosphate binding"/>
    <property type="evidence" value="ECO:0007669"/>
    <property type="project" value="InterPro"/>
</dbReference>
<dbReference type="Gene3D" id="3.40.640.10">
    <property type="entry name" value="Type I PLP-dependent aspartate aminotransferase-like (Major domain)"/>
    <property type="match status" value="1"/>
</dbReference>
<organism evidence="7">
    <name type="scientific">mine drainage metagenome</name>
    <dbReference type="NCBI Taxonomy" id="410659"/>
    <lineage>
        <taxon>unclassified sequences</taxon>
        <taxon>metagenomes</taxon>
        <taxon>ecological metagenomes</taxon>
    </lineage>
</organism>
<dbReference type="Pfam" id="PF00155">
    <property type="entry name" value="Aminotran_1_2"/>
    <property type="match status" value="1"/>
</dbReference>
<reference evidence="7" key="1">
    <citation type="submission" date="2016-10" db="EMBL/GenBank/DDBJ databases">
        <title>Sequence of Gallionella enrichment culture.</title>
        <authorList>
            <person name="Poehlein A."/>
            <person name="Muehling M."/>
            <person name="Daniel R."/>
        </authorList>
    </citation>
    <scope>NUCLEOTIDE SEQUENCE</scope>
</reference>
<dbReference type="PANTHER" id="PTHR46383">
    <property type="entry name" value="ASPARTATE AMINOTRANSFERASE"/>
    <property type="match status" value="1"/>
</dbReference>
<dbReference type="InterPro" id="IPR050596">
    <property type="entry name" value="AspAT/PAT-like"/>
</dbReference>
<dbReference type="InterPro" id="IPR004839">
    <property type="entry name" value="Aminotransferase_I/II_large"/>
</dbReference>
<dbReference type="PANTHER" id="PTHR46383:SF2">
    <property type="entry name" value="AMINOTRANSFERASE"/>
    <property type="match status" value="1"/>
</dbReference>
<comment type="caution">
    <text evidence="7">The sequence shown here is derived from an EMBL/GenBank/DDBJ whole genome shotgun (WGS) entry which is preliminary data.</text>
</comment>
<dbReference type="CDD" id="cd00609">
    <property type="entry name" value="AAT_like"/>
    <property type="match status" value="1"/>
</dbReference>
<accession>A0A1J5REN0</accession>
<keyword evidence="4 7" id="KW-0808">Transferase</keyword>
<evidence type="ECO:0000256" key="1">
    <source>
        <dbReference type="ARBA" id="ARBA00001933"/>
    </source>
</evidence>
<dbReference type="SUPFAM" id="SSF53383">
    <property type="entry name" value="PLP-dependent transferases"/>
    <property type="match status" value="1"/>
</dbReference>
<feature type="domain" description="Aminotransferase class I/classII large" evidence="6">
    <location>
        <begin position="35"/>
        <end position="384"/>
    </location>
</feature>
<evidence type="ECO:0000256" key="3">
    <source>
        <dbReference type="ARBA" id="ARBA00022576"/>
    </source>
</evidence>
<evidence type="ECO:0000313" key="7">
    <source>
        <dbReference type="EMBL" id="OIQ86597.1"/>
    </source>
</evidence>
<protein>
    <submittedName>
        <fullName evidence="7">Putative N-acetyl-LL-diaminopimelate aminotransferase</fullName>
        <ecNumber evidence="7">2.6.1.-</ecNumber>
    </submittedName>
</protein>
<evidence type="ECO:0000259" key="6">
    <source>
        <dbReference type="Pfam" id="PF00155"/>
    </source>
</evidence>
<comment type="cofactor">
    <cofactor evidence="1">
        <name>pyridoxal 5'-phosphate</name>
        <dbReference type="ChEBI" id="CHEBI:597326"/>
    </cofactor>
</comment>
<dbReference type="AlphaFoldDB" id="A0A1J5REN0"/>
<keyword evidence="5" id="KW-0663">Pyridoxal phosphate</keyword>
<dbReference type="GO" id="GO:0008483">
    <property type="term" value="F:transaminase activity"/>
    <property type="evidence" value="ECO:0007669"/>
    <property type="project" value="UniProtKB-KW"/>
</dbReference>